<gene>
    <name evidence="1" type="ORF">KIN20_035011</name>
</gene>
<reference evidence="1" key="1">
    <citation type="submission" date="2021-06" db="EMBL/GenBank/DDBJ databases">
        <title>Parelaphostrongylus tenuis whole genome reference sequence.</title>
        <authorList>
            <person name="Garwood T.J."/>
            <person name="Larsen P.A."/>
            <person name="Fountain-Jones N.M."/>
            <person name="Garbe J.R."/>
            <person name="Macchietto M.G."/>
            <person name="Kania S.A."/>
            <person name="Gerhold R.W."/>
            <person name="Richards J.E."/>
            <person name="Wolf T.M."/>
        </authorList>
    </citation>
    <scope>NUCLEOTIDE SEQUENCE</scope>
    <source>
        <strain evidence="1">MNPRO001-30</strain>
        <tissue evidence="1">Meninges</tissue>
    </source>
</reference>
<name>A0AAD5RAI6_PARTN</name>
<dbReference type="EMBL" id="JAHQIW010007182">
    <property type="protein sequence ID" value="KAJ1372763.1"/>
    <property type="molecule type" value="Genomic_DNA"/>
</dbReference>
<dbReference type="AlphaFoldDB" id="A0AAD5RAI6"/>
<evidence type="ECO:0000313" key="1">
    <source>
        <dbReference type="EMBL" id="KAJ1372763.1"/>
    </source>
</evidence>
<evidence type="ECO:0000313" key="2">
    <source>
        <dbReference type="Proteomes" id="UP001196413"/>
    </source>
</evidence>
<proteinExistence type="predicted"/>
<accession>A0AAD5RAI6</accession>
<protein>
    <submittedName>
        <fullName evidence="1">Uncharacterized protein</fullName>
    </submittedName>
</protein>
<sequence length="69" mass="7618">MQGDLFAQCSAVSSRIYSLFQHQITNITKLVVFLQGNFATMITSSNSLGNNFETGYAKLPVNLLPFMPT</sequence>
<comment type="caution">
    <text evidence="1">The sequence shown here is derived from an EMBL/GenBank/DDBJ whole genome shotgun (WGS) entry which is preliminary data.</text>
</comment>
<keyword evidence="2" id="KW-1185">Reference proteome</keyword>
<dbReference type="Proteomes" id="UP001196413">
    <property type="component" value="Unassembled WGS sequence"/>
</dbReference>
<organism evidence="1 2">
    <name type="scientific">Parelaphostrongylus tenuis</name>
    <name type="common">Meningeal worm</name>
    <dbReference type="NCBI Taxonomy" id="148309"/>
    <lineage>
        <taxon>Eukaryota</taxon>
        <taxon>Metazoa</taxon>
        <taxon>Ecdysozoa</taxon>
        <taxon>Nematoda</taxon>
        <taxon>Chromadorea</taxon>
        <taxon>Rhabditida</taxon>
        <taxon>Rhabditina</taxon>
        <taxon>Rhabditomorpha</taxon>
        <taxon>Strongyloidea</taxon>
        <taxon>Metastrongylidae</taxon>
        <taxon>Parelaphostrongylus</taxon>
    </lineage>
</organism>